<feature type="region of interest" description="Disordered" evidence="1">
    <location>
        <begin position="1"/>
        <end position="41"/>
    </location>
</feature>
<sequence length="252" mass="29220">MVEEDVSQMGGDAKRSRRDDEIGSVSHTSTQVGDDGDGRVYGEDSRLENEHRILACCSQLVGWPDVMKIFSWNVRGLGTDRMFRVLQNHKHNYNPNEMFLMETMVGHARFEKLQVLLGYAGKIVVDSVGRSFGLCMFWSENVDVVLLSYSQGHVDVQVRIHQAKVWCLTGFYGHLERSKRCHSWTLLRHLAGVWKKIQELESRLNSCMEIKESYWWHWSRIEWLWSGDKNTKNFHMKASVRKSSEHGDGIGW</sequence>
<dbReference type="AlphaFoldDB" id="A0AAD9U7Z1"/>
<protein>
    <submittedName>
        <fullName evidence="2">Uncharacterized protein</fullName>
    </submittedName>
</protein>
<name>A0AAD9U7Z1_9ROSI</name>
<dbReference type="EMBL" id="JANJYI010000005">
    <property type="protein sequence ID" value="KAK2649208.1"/>
    <property type="molecule type" value="Genomic_DNA"/>
</dbReference>
<gene>
    <name evidence="2" type="ORF">Ddye_016697</name>
</gene>
<dbReference type="Proteomes" id="UP001280121">
    <property type="component" value="Unassembled WGS sequence"/>
</dbReference>
<reference evidence="2" key="1">
    <citation type="journal article" date="2023" name="Plant J.">
        <title>Genome sequences and population genomics provide insights into the demographic history, inbreeding, and mutation load of two 'living fossil' tree species of Dipteronia.</title>
        <authorList>
            <person name="Feng Y."/>
            <person name="Comes H.P."/>
            <person name="Chen J."/>
            <person name="Zhu S."/>
            <person name="Lu R."/>
            <person name="Zhang X."/>
            <person name="Li P."/>
            <person name="Qiu J."/>
            <person name="Olsen K.M."/>
            <person name="Qiu Y."/>
        </authorList>
    </citation>
    <scope>NUCLEOTIDE SEQUENCE</scope>
    <source>
        <strain evidence="2">KIB01</strain>
    </source>
</reference>
<dbReference type="InterPro" id="IPR036691">
    <property type="entry name" value="Endo/exonu/phosph_ase_sf"/>
</dbReference>
<evidence type="ECO:0000313" key="3">
    <source>
        <dbReference type="Proteomes" id="UP001280121"/>
    </source>
</evidence>
<evidence type="ECO:0000256" key="1">
    <source>
        <dbReference type="SAM" id="MobiDB-lite"/>
    </source>
</evidence>
<evidence type="ECO:0000313" key="2">
    <source>
        <dbReference type="EMBL" id="KAK2649208.1"/>
    </source>
</evidence>
<feature type="compositionally biased region" description="Basic and acidic residues" evidence="1">
    <location>
        <begin position="12"/>
        <end position="21"/>
    </location>
</feature>
<dbReference type="SUPFAM" id="SSF56219">
    <property type="entry name" value="DNase I-like"/>
    <property type="match status" value="1"/>
</dbReference>
<comment type="caution">
    <text evidence="2">The sequence shown here is derived from an EMBL/GenBank/DDBJ whole genome shotgun (WGS) entry which is preliminary data.</text>
</comment>
<dbReference type="PANTHER" id="PTHR35218">
    <property type="entry name" value="RNASE H DOMAIN-CONTAINING PROTEIN"/>
    <property type="match status" value="1"/>
</dbReference>
<proteinExistence type="predicted"/>
<dbReference type="PANTHER" id="PTHR35218:SF9">
    <property type="entry name" value="ENDONUCLEASE_EXONUCLEASE_PHOSPHATASE DOMAIN-CONTAINING PROTEIN"/>
    <property type="match status" value="1"/>
</dbReference>
<keyword evidence="3" id="KW-1185">Reference proteome</keyword>
<organism evidence="2 3">
    <name type="scientific">Dipteronia dyeriana</name>
    <dbReference type="NCBI Taxonomy" id="168575"/>
    <lineage>
        <taxon>Eukaryota</taxon>
        <taxon>Viridiplantae</taxon>
        <taxon>Streptophyta</taxon>
        <taxon>Embryophyta</taxon>
        <taxon>Tracheophyta</taxon>
        <taxon>Spermatophyta</taxon>
        <taxon>Magnoliopsida</taxon>
        <taxon>eudicotyledons</taxon>
        <taxon>Gunneridae</taxon>
        <taxon>Pentapetalae</taxon>
        <taxon>rosids</taxon>
        <taxon>malvids</taxon>
        <taxon>Sapindales</taxon>
        <taxon>Sapindaceae</taxon>
        <taxon>Hippocastanoideae</taxon>
        <taxon>Acereae</taxon>
        <taxon>Dipteronia</taxon>
    </lineage>
</organism>
<dbReference type="Gene3D" id="3.60.10.10">
    <property type="entry name" value="Endonuclease/exonuclease/phosphatase"/>
    <property type="match status" value="1"/>
</dbReference>
<accession>A0AAD9U7Z1</accession>